<dbReference type="AlphaFoldDB" id="A0AAD5AA84"/>
<accession>A0AAD5AA84</accession>
<keyword evidence="2" id="KW-1185">Reference proteome</keyword>
<name>A0AAD5AA84_SILAS</name>
<dbReference type="Proteomes" id="UP001205998">
    <property type="component" value="Unassembled WGS sequence"/>
</dbReference>
<evidence type="ECO:0000313" key="1">
    <source>
        <dbReference type="EMBL" id="KAI5612526.1"/>
    </source>
</evidence>
<dbReference type="EMBL" id="MU563656">
    <property type="protein sequence ID" value="KAI5612526.1"/>
    <property type="molecule type" value="Genomic_DNA"/>
</dbReference>
<evidence type="ECO:0000313" key="2">
    <source>
        <dbReference type="Proteomes" id="UP001205998"/>
    </source>
</evidence>
<proteinExistence type="predicted"/>
<gene>
    <name evidence="1" type="ORF">C0J50_4258</name>
</gene>
<dbReference type="InterPro" id="IPR042789">
    <property type="entry name" value="FRRS1L"/>
</dbReference>
<dbReference type="PANTHER" id="PTHR46902:SF1">
    <property type="entry name" value="DOMON DOMAIN-CONTAINING PROTEIN FRRS1L"/>
    <property type="match status" value="1"/>
</dbReference>
<comment type="caution">
    <text evidence="1">The sequence shown here is derived from an EMBL/GenBank/DDBJ whole genome shotgun (WGS) entry which is preliminary data.</text>
</comment>
<dbReference type="GO" id="GO:0099072">
    <property type="term" value="P:regulation of postsynaptic membrane neurotransmitter receptor levels"/>
    <property type="evidence" value="ECO:0007669"/>
    <property type="project" value="TreeGrafter"/>
</dbReference>
<sequence length="102" mass="11084">LHLQTVFCFFSFHLQLNFSRTGCGSSKLCLLNQPSCTPTASGCFFASSRMVNQTFLFELSGSTSGYVALGLTKQGSTYVFVCGNNTGNNSFFFQTATRNGTM</sequence>
<feature type="non-terminal residue" evidence="1">
    <location>
        <position position="1"/>
    </location>
</feature>
<organism evidence="1 2">
    <name type="scientific">Silurus asotus</name>
    <name type="common">Amur catfish</name>
    <name type="synonym">Parasilurus asotus</name>
    <dbReference type="NCBI Taxonomy" id="30991"/>
    <lineage>
        <taxon>Eukaryota</taxon>
        <taxon>Metazoa</taxon>
        <taxon>Chordata</taxon>
        <taxon>Craniata</taxon>
        <taxon>Vertebrata</taxon>
        <taxon>Euteleostomi</taxon>
        <taxon>Actinopterygii</taxon>
        <taxon>Neopterygii</taxon>
        <taxon>Teleostei</taxon>
        <taxon>Ostariophysi</taxon>
        <taxon>Siluriformes</taxon>
        <taxon>Siluridae</taxon>
        <taxon>Silurus</taxon>
    </lineage>
</organism>
<dbReference type="GO" id="GO:1900449">
    <property type="term" value="P:regulation of glutamate receptor signaling pathway"/>
    <property type="evidence" value="ECO:0007669"/>
    <property type="project" value="InterPro"/>
</dbReference>
<feature type="non-terminal residue" evidence="1">
    <location>
        <position position="102"/>
    </location>
</feature>
<dbReference type="PANTHER" id="PTHR46902">
    <property type="entry name" value="DOMON DOMAIN-CONTAINING PROTEIN FRRS1L"/>
    <property type="match status" value="1"/>
</dbReference>
<protein>
    <submittedName>
        <fullName evidence="1">Mucin-5AC-like isoform X5</fullName>
    </submittedName>
</protein>
<reference evidence="1" key="1">
    <citation type="submission" date="2018-07" db="EMBL/GenBank/DDBJ databases">
        <title>Comparative genomics of catfishes provides insights into carnivory and benthic adaptation.</title>
        <authorList>
            <person name="Zhang Y."/>
            <person name="Wang D."/>
            <person name="Peng Z."/>
            <person name="Zheng S."/>
            <person name="Shao F."/>
            <person name="Tao W."/>
        </authorList>
    </citation>
    <scope>NUCLEOTIDE SEQUENCE</scope>
    <source>
        <strain evidence="1">Chongqing</strain>
    </source>
</reference>